<gene>
    <name evidence="1" type="ORF">ATK78_4633</name>
</gene>
<dbReference type="AlphaFoldDB" id="A0A4R6SRK6"/>
<sequence length="121" mass="14432">MKTLESLLESYNIFEKRSALYYLGRYIKQAEIFENYEKNIFIDGAESNPDEKIKSLTLNMIEHIERAANKKASEFNEDEFYYWMDYIAEIEDNIDNVPNQEIIEKALEELDKFEVPKSKEN</sequence>
<dbReference type="OrthoDB" id="9554319at2"/>
<evidence type="ECO:0000313" key="2">
    <source>
        <dbReference type="Proteomes" id="UP000295620"/>
    </source>
</evidence>
<keyword evidence="2" id="KW-1185">Reference proteome</keyword>
<dbReference type="EMBL" id="SNYC01000010">
    <property type="protein sequence ID" value="TDQ06252.1"/>
    <property type="molecule type" value="Genomic_DNA"/>
</dbReference>
<dbReference type="RefSeq" id="WP_133578417.1">
    <property type="nucleotide sequence ID" value="NZ_SNYC01000010.1"/>
</dbReference>
<evidence type="ECO:0000313" key="1">
    <source>
        <dbReference type="EMBL" id="TDQ06252.1"/>
    </source>
</evidence>
<name>A0A4R6SRK6_9SPHI</name>
<accession>A0A4R6SRK6</accession>
<proteinExistence type="predicted"/>
<organism evidence="1 2">
    <name type="scientific">Pedobacter metabolipauper</name>
    <dbReference type="NCBI Taxonomy" id="425513"/>
    <lineage>
        <taxon>Bacteria</taxon>
        <taxon>Pseudomonadati</taxon>
        <taxon>Bacteroidota</taxon>
        <taxon>Sphingobacteriia</taxon>
        <taxon>Sphingobacteriales</taxon>
        <taxon>Sphingobacteriaceae</taxon>
        <taxon>Pedobacter</taxon>
    </lineage>
</organism>
<comment type="caution">
    <text evidence="1">The sequence shown here is derived from an EMBL/GenBank/DDBJ whole genome shotgun (WGS) entry which is preliminary data.</text>
</comment>
<protein>
    <submittedName>
        <fullName evidence="1">Uncharacterized protein</fullName>
    </submittedName>
</protein>
<dbReference type="Proteomes" id="UP000295620">
    <property type="component" value="Unassembled WGS sequence"/>
</dbReference>
<reference evidence="1 2" key="1">
    <citation type="submission" date="2019-03" db="EMBL/GenBank/DDBJ databases">
        <title>Genomic Encyclopedia of Archaeal and Bacterial Type Strains, Phase II (KMG-II): from individual species to whole genera.</title>
        <authorList>
            <person name="Goeker M."/>
        </authorList>
    </citation>
    <scope>NUCLEOTIDE SEQUENCE [LARGE SCALE GENOMIC DNA]</scope>
    <source>
        <strain evidence="1 2">DSM 19035</strain>
    </source>
</reference>